<protein>
    <submittedName>
        <fullName evidence="2">Uncharacterized protein</fullName>
    </submittedName>
</protein>
<dbReference type="EMBL" id="BFAD01000005">
    <property type="protein sequence ID" value="GBE83989.1"/>
    <property type="molecule type" value="Genomic_DNA"/>
</dbReference>
<keyword evidence="3" id="KW-1185">Reference proteome</keyword>
<feature type="compositionally biased region" description="Polar residues" evidence="1">
    <location>
        <begin position="1"/>
        <end position="13"/>
    </location>
</feature>
<dbReference type="AlphaFoldDB" id="A0A401GPB4"/>
<feature type="region of interest" description="Disordered" evidence="1">
    <location>
        <begin position="158"/>
        <end position="184"/>
    </location>
</feature>
<name>A0A401GPB4_9APHY</name>
<evidence type="ECO:0000256" key="1">
    <source>
        <dbReference type="SAM" id="MobiDB-lite"/>
    </source>
</evidence>
<feature type="compositionally biased region" description="Low complexity" evidence="1">
    <location>
        <begin position="20"/>
        <end position="39"/>
    </location>
</feature>
<proteinExistence type="predicted"/>
<evidence type="ECO:0000313" key="2">
    <source>
        <dbReference type="EMBL" id="GBE83989.1"/>
    </source>
</evidence>
<reference evidence="2 3" key="1">
    <citation type="journal article" date="2018" name="Sci. Rep.">
        <title>Genome sequence of the cauliflower mushroom Sparassis crispa (Hanabiratake) and its association with beneficial usage.</title>
        <authorList>
            <person name="Kiyama R."/>
            <person name="Furutani Y."/>
            <person name="Kawaguchi K."/>
            <person name="Nakanishi T."/>
        </authorList>
    </citation>
    <scope>NUCLEOTIDE SEQUENCE [LARGE SCALE GENOMIC DNA]</scope>
</reference>
<sequence>MNSTGKCMENSPSWRDVHPPIHIITHPKPPHDTTTAASEASDDDGGSDVTSHGTNDDASDDDDMYADPFVLPRSSIKRPCEPTSDVENEDPLAARVENLRPSTPFPLSPEPSNEMQTTMHPAPSTTVRTAATGRSNVITRHPFTDLGCISRLLSLARPPLGAMGPPSSSLSSIPSGSPTLCAPQ</sequence>
<feature type="region of interest" description="Disordered" evidence="1">
    <location>
        <begin position="1"/>
        <end position="126"/>
    </location>
</feature>
<dbReference type="Proteomes" id="UP000287166">
    <property type="component" value="Unassembled WGS sequence"/>
</dbReference>
<gene>
    <name evidence="2" type="ORF">SCP_0510480</name>
</gene>
<organism evidence="2 3">
    <name type="scientific">Sparassis crispa</name>
    <dbReference type="NCBI Taxonomy" id="139825"/>
    <lineage>
        <taxon>Eukaryota</taxon>
        <taxon>Fungi</taxon>
        <taxon>Dikarya</taxon>
        <taxon>Basidiomycota</taxon>
        <taxon>Agaricomycotina</taxon>
        <taxon>Agaricomycetes</taxon>
        <taxon>Polyporales</taxon>
        <taxon>Sparassidaceae</taxon>
        <taxon>Sparassis</taxon>
    </lineage>
</organism>
<feature type="compositionally biased region" description="Polar residues" evidence="1">
    <location>
        <begin position="110"/>
        <end position="126"/>
    </location>
</feature>
<dbReference type="InParanoid" id="A0A401GPB4"/>
<comment type="caution">
    <text evidence="2">The sequence shown here is derived from an EMBL/GenBank/DDBJ whole genome shotgun (WGS) entry which is preliminary data.</text>
</comment>
<dbReference type="GeneID" id="38780906"/>
<accession>A0A401GPB4</accession>
<dbReference type="RefSeq" id="XP_027614902.1">
    <property type="nucleotide sequence ID" value="XM_027759101.1"/>
</dbReference>
<evidence type="ECO:0000313" key="3">
    <source>
        <dbReference type="Proteomes" id="UP000287166"/>
    </source>
</evidence>